<protein>
    <recommendedName>
        <fullName evidence="1">XPG N-terminal domain-containing protein</fullName>
    </recommendedName>
</protein>
<dbReference type="InterPro" id="IPR006084">
    <property type="entry name" value="XPG/Rad2"/>
</dbReference>
<dbReference type="PANTHER" id="PTHR11081">
    <property type="entry name" value="FLAP ENDONUCLEASE FAMILY MEMBER"/>
    <property type="match status" value="1"/>
</dbReference>
<dbReference type="PANTHER" id="PTHR11081:SF70">
    <property type="entry name" value="FLAP ENDONUCLEASE GEN HOMOLOG 1"/>
    <property type="match status" value="1"/>
</dbReference>
<keyword evidence="3" id="KW-1185">Reference proteome</keyword>
<dbReference type="InterPro" id="IPR029060">
    <property type="entry name" value="PIN-like_dom_sf"/>
</dbReference>
<evidence type="ECO:0000313" key="3">
    <source>
        <dbReference type="Proteomes" id="UP000694541"/>
    </source>
</evidence>
<reference evidence="2" key="1">
    <citation type="submission" date="2025-08" db="UniProtKB">
        <authorList>
            <consortium name="Ensembl"/>
        </authorList>
    </citation>
    <scope>IDENTIFICATION</scope>
</reference>
<proteinExistence type="predicted"/>
<dbReference type="SUPFAM" id="SSF88723">
    <property type="entry name" value="PIN domain-like"/>
    <property type="match status" value="1"/>
</dbReference>
<feature type="domain" description="XPG N-terminal" evidence="1">
    <location>
        <begin position="1"/>
        <end position="43"/>
    </location>
</feature>
<sequence>MGVTNLWQILEPVRQPVNLSSLKGKTLAVDLSLWVCEAQTVKKMAGVVTKPHLRYGSSNCLSQQFGS</sequence>
<evidence type="ECO:0000313" key="2">
    <source>
        <dbReference type="Ensembl" id="ENSANIP00000009698.1"/>
    </source>
</evidence>
<reference evidence="2" key="2">
    <citation type="submission" date="2025-09" db="UniProtKB">
        <authorList>
            <consortium name="Ensembl"/>
        </authorList>
    </citation>
    <scope>IDENTIFICATION</scope>
</reference>
<dbReference type="Proteomes" id="UP000694541">
    <property type="component" value="Unplaced"/>
</dbReference>
<accession>A0A8B9RTM8</accession>
<dbReference type="GO" id="GO:0000400">
    <property type="term" value="F:four-way junction DNA binding"/>
    <property type="evidence" value="ECO:0007669"/>
    <property type="project" value="TreeGrafter"/>
</dbReference>
<dbReference type="GO" id="GO:0017108">
    <property type="term" value="F:5'-flap endonuclease activity"/>
    <property type="evidence" value="ECO:0007669"/>
    <property type="project" value="TreeGrafter"/>
</dbReference>
<dbReference type="Pfam" id="PF00752">
    <property type="entry name" value="XPG_N"/>
    <property type="match status" value="1"/>
</dbReference>
<organism evidence="2 3">
    <name type="scientific">Accipiter nisus</name>
    <name type="common">Eurasian sparrowhawk</name>
    <dbReference type="NCBI Taxonomy" id="211598"/>
    <lineage>
        <taxon>Eukaryota</taxon>
        <taxon>Metazoa</taxon>
        <taxon>Chordata</taxon>
        <taxon>Craniata</taxon>
        <taxon>Vertebrata</taxon>
        <taxon>Euteleostomi</taxon>
        <taxon>Archelosauria</taxon>
        <taxon>Archosauria</taxon>
        <taxon>Dinosauria</taxon>
        <taxon>Saurischia</taxon>
        <taxon>Theropoda</taxon>
        <taxon>Coelurosauria</taxon>
        <taxon>Aves</taxon>
        <taxon>Neognathae</taxon>
        <taxon>Neoaves</taxon>
        <taxon>Telluraves</taxon>
        <taxon>Accipitrimorphae</taxon>
        <taxon>Accipitriformes</taxon>
        <taxon>Accipitridae</taxon>
        <taxon>Accipitrinae</taxon>
        <taxon>Accipiter</taxon>
    </lineage>
</organism>
<evidence type="ECO:0000259" key="1">
    <source>
        <dbReference type="Pfam" id="PF00752"/>
    </source>
</evidence>
<dbReference type="InterPro" id="IPR006085">
    <property type="entry name" value="XPG_DNA_repair_N"/>
</dbReference>
<dbReference type="AlphaFoldDB" id="A0A8B9RTM8"/>
<name>A0A8B9RTM8_9AVES</name>
<dbReference type="Ensembl" id="ENSANIT00000010030.1">
    <property type="protein sequence ID" value="ENSANIP00000009698.1"/>
    <property type="gene ID" value="ENSANIG00000006536.1"/>
</dbReference>
<dbReference type="Gene3D" id="3.40.50.1010">
    <property type="entry name" value="5'-nuclease"/>
    <property type="match status" value="1"/>
</dbReference>